<evidence type="ECO:0000259" key="1">
    <source>
        <dbReference type="Pfam" id="PF21882"/>
    </source>
</evidence>
<dbReference type="RefSeq" id="WP_086954226.1">
    <property type="nucleotide sequence ID" value="NZ_CAWNQC010000002.1"/>
</dbReference>
<evidence type="ECO:0000313" key="4">
    <source>
        <dbReference type="Proteomes" id="UP000196435"/>
    </source>
</evidence>
<keyword evidence="5" id="KW-1185">Reference proteome</keyword>
<accession>A0A1N6N1H0</accession>
<dbReference type="Gene3D" id="2.60.40.3940">
    <property type="match status" value="1"/>
</dbReference>
<evidence type="ECO:0000313" key="5">
    <source>
        <dbReference type="Proteomes" id="UP000224871"/>
    </source>
</evidence>
<name>A0A1N6N1H0_9GAMM</name>
<reference evidence="4" key="2">
    <citation type="submission" date="2016-12" db="EMBL/GenBank/DDBJ databases">
        <authorList>
            <person name="Gaudriault S."/>
        </authorList>
    </citation>
    <scope>NUCLEOTIDE SEQUENCE [LARGE SCALE GENOMIC DNA]</scope>
    <source>
        <strain evidence="4">HGB1681 (deposited as PTA-6826 in the American Type Culture Collection)</strain>
    </source>
</reference>
<organism evidence="3 4">
    <name type="scientific">Xenorhabdus innexi</name>
    <dbReference type="NCBI Taxonomy" id="290109"/>
    <lineage>
        <taxon>Bacteria</taxon>
        <taxon>Pseudomonadati</taxon>
        <taxon>Pseudomonadota</taxon>
        <taxon>Gammaproteobacteria</taxon>
        <taxon>Enterobacterales</taxon>
        <taxon>Morganellaceae</taxon>
        <taxon>Xenorhabdus</taxon>
    </lineage>
</organism>
<evidence type="ECO:0000313" key="3">
    <source>
        <dbReference type="EMBL" id="SIP74925.1"/>
    </source>
</evidence>
<reference evidence="3" key="1">
    <citation type="submission" date="2016-12" db="EMBL/GenBank/DDBJ databases">
        <authorList>
            <person name="Song W.-J."/>
            <person name="Kurnit D.M."/>
        </authorList>
    </citation>
    <scope>NUCLEOTIDE SEQUENCE [LARGE SCALE GENOMIC DNA]</scope>
    <source>
        <strain evidence="3">HGB1681</strain>
    </source>
</reference>
<dbReference type="EMBL" id="NIBU01000010">
    <property type="protein sequence ID" value="PHM37011.1"/>
    <property type="molecule type" value="Genomic_DNA"/>
</dbReference>
<dbReference type="EMBL" id="FTLG01000235">
    <property type="protein sequence ID" value="SIP74925.1"/>
    <property type="molecule type" value="Genomic_DNA"/>
</dbReference>
<dbReference type="Pfam" id="PF21882">
    <property type="entry name" value="Gp53-like_C"/>
    <property type="match status" value="1"/>
</dbReference>
<evidence type="ECO:0000313" key="2">
    <source>
        <dbReference type="EMBL" id="PHM37011.1"/>
    </source>
</evidence>
<proteinExistence type="predicted"/>
<feature type="domain" description="Putative tail fiber protein gp53-like C-terminal" evidence="1">
    <location>
        <begin position="107"/>
        <end position="170"/>
    </location>
</feature>
<sequence length="200" mass="22275">MSNQNDFKAFATGGNANVVSQENYQTSPNLETGIPANELEIDLLNKVLRQTSTMSSVMANFMSTQCGQDVLDDGDVSGLTQKFSDSLKCHEEKQFPNQLMQNGYQEFPNGLMIQWGWHAFTPLVENKVVLPKPFKHAILNIQIIDTGGWAVPMAGQAYSNGALDCFRAWFSGKFFDFKGKEWNATPEMLGINGQYLVIGY</sequence>
<dbReference type="Proteomes" id="UP000224871">
    <property type="component" value="Unassembled WGS sequence"/>
</dbReference>
<protein>
    <submittedName>
        <fullName evidence="3">Putative tail fiber protein</fullName>
    </submittedName>
</protein>
<dbReference type="AlphaFoldDB" id="A0A1N6N1H0"/>
<gene>
    <name evidence="2" type="ORF">Xinn_01282</name>
    <name evidence="3" type="ORF">XIS1_890073</name>
</gene>
<dbReference type="Proteomes" id="UP000196435">
    <property type="component" value="Unassembled WGS sequence"/>
</dbReference>
<dbReference type="InterPro" id="IPR054075">
    <property type="entry name" value="Gp53-like_C"/>
</dbReference>
<dbReference type="OrthoDB" id="6462799at2"/>
<reference evidence="2 5" key="3">
    <citation type="journal article" date="2017" name="Nat. Microbiol.">
        <title>Natural product diversity associated with the nematode symbionts Photorhabdus and Xenorhabdus.</title>
        <authorList>
            <person name="Tobias N.J."/>
            <person name="Wolff H."/>
            <person name="Djahanschiri B."/>
            <person name="Grundmann F."/>
            <person name="Kronenwerth M."/>
            <person name="Shi Y.M."/>
            <person name="Simonyi S."/>
            <person name="Grun P."/>
            <person name="Shapiro-Ilan D."/>
            <person name="Pidot S.J."/>
            <person name="Stinear T.P."/>
            <person name="Ebersberger I."/>
            <person name="Bode H.B."/>
        </authorList>
    </citation>
    <scope>NUCLEOTIDE SEQUENCE [LARGE SCALE GENOMIC DNA]</scope>
    <source>
        <strain evidence="2 5">DSM 16336</strain>
    </source>
</reference>